<dbReference type="EMBL" id="AZCT01000013">
    <property type="protein sequence ID" value="KRK11826.1"/>
    <property type="molecule type" value="Genomic_DNA"/>
</dbReference>
<accession>A0A0R1EXT0</accession>
<gene>
    <name evidence="1" type="ORF">FD51_GL000809</name>
</gene>
<sequence length="66" mass="7327">MSHQTIVIQCSNDIDTDLLLTEIEQGTDGVNQVSYLLNAYGQKTIEKALPALTHDFDFLGVTDDEQ</sequence>
<protein>
    <submittedName>
        <fullName evidence="1">Uncharacterized protein</fullName>
    </submittedName>
</protein>
<dbReference type="Proteomes" id="UP000051984">
    <property type="component" value="Unassembled WGS sequence"/>
</dbReference>
<dbReference type="AlphaFoldDB" id="A0A0R1EXT0"/>
<dbReference type="PATRIC" id="fig|1423816.3.peg.830"/>
<organism evidence="1 2">
    <name type="scientific">Lacticaseibacillus zeae DSM 20178 = KCTC 3804</name>
    <dbReference type="NCBI Taxonomy" id="1423816"/>
    <lineage>
        <taxon>Bacteria</taxon>
        <taxon>Bacillati</taxon>
        <taxon>Bacillota</taxon>
        <taxon>Bacilli</taxon>
        <taxon>Lactobacillales</taxon>
        <taxon>Lactobacillaceae</taxon>
        <taxon>Lacticaseibacillus</taxon>
    </lineage>
</organism>
<evidence type="ECO:0000313" key="1">
    <source>
        <dbReference type="EMBL" id="KRK11826.1"/>
    </source>
</evidence>
<reference evidence="1 2" key="1">
    <citation type="journal article" date="2015" name="Genome Announc.">
        <title>Expanding the biotechnology potential of lactobacilli through comparative genomics of 213 strains and associated genera.</title>
        <authorList>
            <person name="Sun Z."/>
            <person name="Harris H.M."/>
            <person name="McCann A."/>
            <person name="Guo C."/>
            <person name="Argimon S."/>
            <person name="Zhang W."/>
            <person name="Yang X."/>
            <person name="Jeffery I.B."/>
            <person name="Cooney J.C."/>
            <person name="Kagawa T.F."/>
            <person name="Liu W."/>
            <person name="Song Y."/>
            <person name="Salvetti E."/>
            <person name="Wrobel A."/>
            <person name="Rasinkangas P."/>
            <person name="Parkhill J."/>
            <person name="Rea M.C."/>
            <person name="O'Sullivan O."/>
            <person name="Ritari J."/>
            <person name="Douillard F.P."/>
            <person name="Paul Ross R."/>
            <person name="Yang R."/>
            <person name="Briner A.E."/>
            <person name="Felis G.E."/>
            <person name="de Vos W.M."/>
            <person name="Barrangou R."/>
            <person name="Klaenhammer T.R."/>
            <person name="Caufield P.W."/>
            <person name="Cui Y."/>
            <person name="Zhang H."/>
            <person name="O'Toole P.W."/>
        </authorList>
    </citation>
    <scope>NUCLEOTIDE SEQUENCE [LARGE SCALE GENOMIC DNA]</scope>
    <source>
        <strain evidence="1 2">DSM 20178</strain>
    </source>
</reference>
<proteinExistence type="predicted"/>
<comment type="caution">
    <text evidence="1">The sequence shown here is derived from an EMBL/GenBank/DDBJ whole genome shotgun (WGS) entry which is preliminary data.</text>
</comment>
<name>A0A0R1EXT0_LACZE</name>
<evidence type="ECO:0000313" key="2">
    <source>
        <dbReference type="Proteomes" id="UP000051984"/>
    </source>
</evidence>